<dbReference type="PANTHER" id="PTHR33052">
    <property type="entry name" value="DUF4228 DOMAIN PROTEIN-RELATED"/>
    <property type="match status" value="1"/>
</dbReference>
<name>A0A8T0W7F9_PANVG</name>
<organism evidence="2 3">
    <name type="scientific">Panicum virgatum</name>
    <name type="common">Blackwell switchgrass</name>
    <dbReference type="NCBI Taxonomy" id="38727"/>
    <lineage>
        <taxon>Eukaryota</taxon>
        <taxon>Viridiplantae</taxon>
        <taxon>Streptophyta</taxon>
        <taxon>Embryophyta</taxon>
        <taxon>Tracheophyta</taxon>
        <taxon>Spermatophyta</taxon>
        <taxon>Magnoliopsida</taxon>
        <taxon>Liliopsida</taxon>
        <taxon>Poales</taxon>
        <taxon>Poaceae</taxon>
        <taxon>PACMAD clade</taxon>
        <taxon>Panicoideae</taxon>
        <taxon>Panicodae</taxon>
        <taxon>Paniceae</taxon>
        <taxon>Panicinae</taxon>
        <taxon>Panicum</taxon>
        <taxon>Panicum sect. Hiantes</taxon>
    </lineage>
</organism>
<sequence>MGSCVSFSRSPAAASPAAEESAARRQRAVAAAKVVNLDGSMAQFAGPVTAREALLELAPGGGGGPPRFLCSSDELGFDAPARALAAGEALRPGQLYFALPARMQRRPLSADDMAALAVRAATALAVEAGLAAGGLSPQRRPKQGGAAAGDRRRRRQSTARVAPLLVASGKEDDGRSGVDGSWSSDTHGGIARRKTGHRSGGARRRRPGVPKRLSAIAEDEE</sequence>
<dbReference type="OrthoDB" id="843671at2759"/>
<feature type="compositionally biased region" description="Basic residues" evidence="1">
    <location>
        <begin position="190"/>
        <end position="209"/>
    </location>
</feature>
<reference evidence="2" key="1">
    <citation type="submission" date="2020-05" db="EMBL/GenBank/DDBJ databases">
        <title>WGS assembly of Panicum virgatum.</title>
        <authorList>
            <person name="Lovell J.T."/>
            <person name="Jenkins J."/>
            <person name="Shu S."/>
            <person name="Juenger T.E."/>
            <person name="Schmutz J."/>
        </authorList>
    </citation>
    <scope>NUCLEOTIDE SEQUENCE</scope>
    <source>
        <strain evidence="2">AP13</strain>
    </source>
</reference>
<accession>A0A8T0W7F9</accession>
<evidence type="ECO:0000313" key="3">
    <source>
        <dbReference type="Proteomes" id="UP000823388"/>
    </source>
</evidence>
<dbReference type="Proteomes" id="UP000823388">
    <property type="component" value="Chromosome 2K"/>
</dbReference>
<dbReference type="EMBL" id="CM029039">
    <property type="protein sequence ID" value="KAG2644322.1"/>
    <property type="molecule type" value="Genomic_DNA"/>
</dbReference>
<dbReference type="InterPro" id="IPR025322">
    <property type="entry name" value="PADRE_dom"/>
</dbReference>
<feature type="compositionally biased region" description="Low complexity" evidence="1">
    <location>
        <begin position="8"/>
        <end position="20"/>
    </location>
</feature>
<dbReference type="AlphaFoldDB" id="A0A8T0W7F9"/>
<dbReference type="Pfam" id="PF14009">
    <property type="entry name" value="PADRE"/>
    <property type="match status" value="1"/>
</dbReference>
<gene>
    <name evidence="2" type="ORF">PVAP13_2KG411506</name>
</gene>
<proteinExistence type="predicted"/>
<comment type="caution">
    <text evidence="2">The sequence shown here is derived from an EMBL/GenBank/DDBJ whole genome shotgun (WGS) entry which is preliminary data.</text>
</comment>
<keyword evidence="3" id="KW-1185">Reference proteome</keyword>
<evidence type="ECO:0000256" key="1">
    <source>
        <dbReference type="SAM" id="MobiDB-lite"/>
    </source>
</evidence>
<feature type="region of interest" description="Disordered" evidence="1">
    <location>
        <begin position="134"/>
        <end position="221"/>
    </location>
</feature>
<protein>
    <submittedName>
        <fullName evidence="2">Uncharacterized protein</fullName>
    </submittedName>
</protein>
<feature type="region of interest" description="Disordered" evidence="1">
    <location>
        <begin position="1"/>
        <end position="21"/>
    </location>
</feature>
<evidence type="ECO:0000313" key="2">
    <source>
        <dbReference type="EMBL" id="KAG2644322.1"/>
    </source>
</evidence>